<dbReference type="GO" id="GO:0003677">
    <property type="term" value="F:DNA binding"/>
    <property type="evidence" value="ECO:0007669"/>
    <property type="project" value="UniProtKB-KW"/>
</dbReference>
<dbReference type="PANTHER" id="PTHR30514">
    <property type="entry name" value="GLUCOKINASE"/>
    <property type="match status" value="1"/>
</dbReference>
<dbReference type="PROSITE" id="PS51464">
    <property type="entry name" value="SIS"/>
    <property type="match status" value="1"/>
</dbReference>
<evidence type="ECO:0000256" key="2">
    <source>
        <dbReference type="ARBA" id="ARBA00023125"/>
    </source>
</evidence>
<dbReference type="Pfam" id="PF01380">
    <property type="entry name" value="SIS"/>
    <property type="match status" value="1"/>
</dbReference>
<dbReference type="InterPro" id="IPR001347">
    <property type="entry name" value="SIS_dom"/>
</dbReference>
<dbReference type="InterPro" id="IPR036388">
    <property type="entry name" value="WH-like_DNA-bd_sf"/>
</dbReference>
<keyword evidence="1" id="KW-0805">Transcription regulation</keyword>
<keyword evidence="6" id="KW-0418">Kinase</keyword>
<dbReference type="SUPFAM" id="SSF53697">
    <property type="entry name" value="SIS domain"/>
    <property type="match status" value="1"/>
</dbReference>
<comment type="caution">
    <text evidence="6">The sequence shown here is derived from an EMBL/GenBank/DDBJ whole genome shotgun (WGS) entry which is preliminary data.</text>
</comment>
<dbReference type="Gene3D" id="3.40.50.10490">
    <property type="entry name" value="Glucose-6-phosphate isomerase like protein, domain 1"/>
    <property type="match status" value="1"/>
</dbReference>
<dbReference type="Gene3D" id="1.10.10.10">
    <property type="entry name" value="Winged helix-like DNA-binding domain superfamily/Winged helix DNA-binding domain"/>
    <property type="match status" value="1"/>
</dbReference>
<evidence type="ECO:0000313" key="7">
    <source>
        <dbReference type="Proteomes" id="UP000290567"/>
    </source>
</evidence>
<name>A0A4P5P9S2_9ENTE</name>
<evidence type="ECO:0000313" key="6">
    <source>
        <dbReference type="EMBL" id="GCF94845.1"/>
    </source>
</evidence>
<evidence type="ECO:0000256" key="3">
    <source>
        <dbReference type="ARBA" id="ARBA00023163"/>
    </source>
</evidence>
<dbReference type="InterPro" id="IPR009057">
    <property type="entry name" value="Homeodomain-like_sf"/>
</dbReference>
<gene>
    <name evidence="6" type="ORF">NRIC_27360</name>
</gene>
<dbReference type="InterPro" id="IPR035472">
    <property type="entry name" value="RpiR-like_SIS"/>
</dbReference>
<dbReference type="GO" id="GO:0016301">
    <property type="term" value="F:kinase activity"/>
    <property type="evidence" value="ECO:0007669"/>
    <property type="project" value="UniProtKB-KW"/>
</dbReference>
<dbReference type="RefSeq" id="WP_146623250.1">
    <property type="nucleotide sequence ID" value="NZ_BJCC01000024.1"/>
</dbReference>
<evidence type="ECO:0000259" key="5">
    <source>
        <dbReference type="PROSITE" id="PS51464"/>
    </source>
</evidence>
<dbReference type="PANTHER" id="PTHR30514:SF10">
    <property type="entry name" value="MURR_RPIR FAMILY TRANSCRIPTIONAL REGULATOR"/>
    <property type="match status" value="1"/>
</dbReference>
<dbReference type="GO" id="GO:0003700">
    <property type="term" value="F:DNA-binding transcription factor activity"/>
    <property type="evidence" value="ECO:0007669"/>
    <property type="project" value="InterPro"/>
</dbReference>
<dbReference type="InterPro" id="IPR047640">
    <property type="entry name" value="RpiR-like"/>
</dbReference>
<dbReference type="GO" id="GO:0097367">
    <property type="term" value="F:carbohydrate derivative binding"/>
    <property type="evidence" value="ECO:0007669"/>
    <property type="project" value="InterPro"/>
</dbReference>
<feature type="domain" description="HTH rpiR-type" evidence="4">
    <location>
        <begin position="1"/>
        <end position="75"/>
    </location>
</feature>
<evidence type="ECO:0000256" key="1">
    <source>
        <dbReference type="ARBA" id="ARBA00023015"/>
    </source>
</evidence>
<dbReference type="InterPro" id="IPR046348">
    <property type="entry name" value="SIS_dom_sf"/>
</dbReference>
<dbReference type="OrthoDB" id="3684496at2"/>
<dbReference type="Proteomes" id="UP000290567">
    <property type="component" value="Unassembled WGS sequence"/>
</dbReference>
<dbReference type="SUPFAM" id="SSF46689">
    <property type="entry name" value="Homeodomain-like"/>
    <property type="match status" value="1"/>
</dbReference>
<dbReference type="Pfam" id="PF01418">
    <property type="entry name" value="HTH_6"/>
    <property type="match status" value="1"/>
</dbReference>
<dbReference type="InterPro" id="IPR000281">
    <property type="entry name" value="HTH_RpiR"/>
</dbReference>
<dbReference type="CDD" id="cd05013">
    <property type="entry name" value="SIS_RpiR"/>
    <property type="match status" value="1"/>
</dbReference>
<keyword evidence="3" id="KW-0804">Transcription</keyword>
<accession>A0A4P5P9S2</accession>
<reference evidence="7" key="1">
    <citation type="submission" date="2019-02" db="EMBL/GenBank/DDBJ databases">
        <title>Draft genome sequence of Enterococcus sp. Gos25-1.</title>
        <authorList>
            <person name="Tanaka N."/>
            <person name="Shiwa Y."/>
            <person name="Fujita N."/>
        </authorList>
    </citation>
    <scope>NUCLEOTIDE SEQUENCE [LARGE SCALE GENOMIC DNA]</scope>
    <source>
        <strain evidence="7">Gos25-1</strain>
    </source>
</reference>
<feature type="domain" description="SIS" evidence="5">
    <location>
        <begin position="124"/>
        <end position="265"/>
    </location>
</feature>
<dbReference type="PROSITE" id="PS51071">
    <property type="entry name" value="HTH_RPIR"/>
    <property type="match status" value="1"/>
</dbReference>
<protein>
    <submittedName>
        <fullName evidence="6">N-acetylmannosamine kinase</fullName>
    </submittedName>
</protein>
<dbReference type="AlphaFoldDB" id="A0A4P5P9S2"/>
<dbReference type="EMBL" id="BJCC01000024">
    <property type="protein sequence ID" value="GCF94845.1"/>
    <property type="molecule type" value="Genomic_DNA"/>
</dbReference>
<dbReference type="GO" id="GO:1901135">
    <property type="term" value="P:carbohydrate derivative metabolic process"/>
    <property type="evidence" value="ECO:0007669"/>
    <property type="project" value="InterPro"/>
</dbReference>
<evidence type="ECO:0000259" key="4">
    <source>
        <dbReference type="PROSITE" id="PS51071"/>
    </source>
</evidence>
<proteinExistence type="predicted"/>
<organism evidence="6 7">
    <name type="scientific">Enterococcus florum</name>
    <dbReference type="NCBI Taxonomy" id="2480627"/>
    <lineage>
        <taxon>Bacteria</taxon>
        <taxon>Bacillati</taxon>
        <taxon>Bacillota</taxon>
        <taxon>Bacilli</taxon>
        <taxon>Lactobacillales</taxon>
        <taxon>Enterococcaceae</taxon>
        <taxon>Enterococcus</taxon>
    </lineage>
</organism>
<keyword evidence="7" id="KW-1185">Reference proteome</keyword>
<sequence>MLITEKLKEPKHSEMDQALSVFFLENSEQLEELSARMIAQQIYTAPSTVVRFCQRLGFKGFNDFKKAYLDEQNYLNAHFKDIDPNAPFSSRDRYVTIASKLSALYHETAVDTLSLLNHDILQQVTQMLHQSDTIYICSAGDSLEAGRTFKNRMIKIGKQVIVEERTDNMFYQACYATTKACFIVISYSGETERILRTAKKLAERRIPTIAITSYGENTLSDLISCVIYISTREKLIDNLGNFSAMLSISYILDTVYACMFNENYQTNRENKQNFSLENELYRKSNNPIIADKFRNM</sequence>
<keyword evidence="6" id="KW-0808">Transferase</keyword>
<keyword evidence="2" id="KW-0238">DNA-binding</keyword>